<keyword evidence="2" id="KW-1185">Reference proteome</keyword>
<reference evidence="1 2" key="1">
    <citation type="journal article" date="2021" name="Nat. Plants">
        <title>The Taxus genome provides insights into paclitaxel biosynthesis.</title>
        <authorList>
            <person name="Xiong X."/>
            <person name="Gou J."/>
            <person name="Liao Q."/>
            <person name="Li Y."/>
            <person name="Zhou Q."/>
            <person name="Bi G."/>
            <person name="Li C."/>
            <person name="Du R."/>
            <person name="Wang X."/>
            <person name="Sun T."/>
            <person name="Guo L."/>
            <person name="Liang H."/>
            <person name="Lu P."/>
            <person name="Wu Y."/>
            <person name="Zhang Z."/>
            <person name="Ro D.K."/>
            <person name="Shang Y."/>
            <person name="Huang S."/>
            <person name="Yan J."/>
        </authorList>
    </citation>
    <scope>NUCLEOTIDE SEQUENCE [LARGE SCALE GENOMIC DNA]</scope>
    <source>
        <strain evidence="1">Ta-2019</strain>
    </source>
</reference>
<evidence type="ECO:0000313" key="2">
    <source>
        <dbReference type="Proteomes" id="UP000824469"/>
    </source>
</evidence>
<comment type="caution">
    <text evidence="1">The sequence shown here is derived from an EMBL/GenBank/DDBJ whole genome shotgun (WGS) entry which is preliminary data.</text>
</comment>
<evidence type="ECO:0000313" key="1">
    <source>
        <dbReference type="EMBL" id="KAH9301964.1"/>
    </source>
</evidence>
<protein>
    <submittedName>
        <fullName evidence="1">Uncharacterized protein</fullName>
    </submittedName>
</protein>
<gene>
    <name evidence="1" type="ORF">KI387_013547</name>
</gene>
<accession>A0AA38CSZ5</accession>
<dbReference type="Proteomes" id="UP000824469">
    <property type="component" value="Unassembled WGS sequence"/>
</dbReference>
<dbReference type="EMBL" id="JAHRHJ020000009">
    <property type="protein sequence ID" value="KAH9301964.1"/>
    <property type="molecule type" value="Genomic_DNA"/>
</dbReference>
<proteinExistence type="predicted"/>
<sequence length="101" mass="11711">MSVHILIQFFIFKETFVSNISNLDEIFPSLQEMTSMESSVLAIEGILKFEHRGTHFLWCLHLKSRKTLLEDSMIHYESICNEAFTSLALIQEFIAEIPCNL</sequence>
<feature type="non-terminal residue" evidence="1">
    <location>
        <position position="101"/>
    </location>
</feature>
<dbReference type="AlphaFoldDB" id="A0AA38CSZ5"/>
<organism evidence="1 2">
    <name type="scientific">Taxus chinensis</name>
    <name type="common">Chinese yew</name>
    <name type="synonym">Taxus wallichiana var. chinensis</name>
    <dbReference type="NCBI Taxonomy" id="29808"/>
    <lineage>
        <taxon>Eukaryota</taxon>
        <taxon>Viridiplantae</taxon>
        <taxon>Streptophyta</taxon>
        <taxon>Embryophyta</taxon>
        <taxon>Tracheophyta</taxon>
        <taxon>Spermatophyta</taxon>
        <taxon>Pinopsida</taxon>
        <taxon>Pinidae</taxon>
        <taxon>Conifers II</taxon>
        <taxon>Cupressales</taxon>
        <taxon>Taxaceae</taxon>
        <taxon>Taxus</taxon>
    </lineage>
</organism>
<name>A0AA38CSZ5_TAXCH</name>